<dbReference type="Proteomes" id="UP001500665">
    <property type="component" value="Unassembled WGS sequence"/>
</dbReference>
<protein>
    <recommendedName>
        <fullName evidence="4">Interferon-induced transmembrane protein</fullName>
    </recommendedName>
</protein>
<evidence type="ECO:0000256" key="1">
    <source>
        <dbReference type="SAM" id="Phobius"/>
    </source>
</evidence>
<organism evidence="2 3">
    <name type="scientific">Actinocorallia libanotica</name>
    <dbReference type="NCBI Taxonomy" id="46162"/>
    <lineage>
        <taxon>Bacteria</taxon>
        <taxon>Bacillati</taxon>
        <taxon>Actinomycetota</taxon>
        <taxon>Actinomycetes</taxon>
        <taxon>Streptosporangiales</taxon>
        <taxon>Thermomonosporaceae</taxon>
        <taxon>Actinocorallia</taxon>
    </lineage>
</organism>
<feature type="transmembrane region" description="Helical" evidence="1">
    <location>
        <begin position="88"/>
        <end position="110"/>
    </location>
</feature>
<keyword evidence="1" id="KW-0472">Membrane</keyword>
<gene>
    <name evidence="2" type="ORF">GCM10009550_17270</name>
</gene>
<sequence>MSYSPHDPHLGPGYGIPGHPNQYGPYGQYMPPPPASNGPALAALIANILLTITCCGLLAVPGVITAAVAMNRVHTDPVSAKNLTNWSWVIFGIAVLVGVVLLVVFFGLGLSGSLDETSTTGDDGIRI</sequence>
<keyword evidence="1" id="KW-0812">Transmembrane</keyword>
<name>A0ABN1QLF2_9ACTN</name>
<proteinExistence type="predicted"/>
<evidence type="ECO:0008006" key="4">
    <source>
        <dbReference type="Google" id="ProtNLM"/>
    </source>
</evidence>
<accession>A0ABN1QLF2</accession>
<evidence type="ECO:0000313" key="2">
    <source>
        <dbReference type="EMBL" id="GAA0944371.1"/>
    </source>
</evidence>
<reference evidence="2 3" key="1">
    <citation type="journal article" date="2019" name="Int. J. Syst. Evol. Microbiol.">
        <title>The Global Catalogue of Microorganisms (GCM) 10K type strain sequencing project: providing services to taxonomists for standard genome sequencing and annotation.</title>
        <authorList>
            <consortium name="The Broad Institute Genomics Platform"/>
            <consortium name="The Broad Institute Genome Sequencing Center for Infectious Disease"/>
            <person name="Wu L."/>
            <person name="Ma J."/>
        </authorList>
    </citation>
    <scope>NUCLEOTIDE SEQUENCE [LARGE SCALE GENOMIC DNA]</scope>
    <source>
        <strain evidence="2 3">JCM 10696</strain>
    </source>
</reference>
<comment type="caution">
    <text evidence="2">The sequence shown here is derived from an EMBL/GenBank/DDBJ whole genome shotgun (WGS) entry which is preliminary data.</text>
</comment>
<dbReference type="RefSeq" id="WP_344238607.1">
    <property type="nucleotide sequence ID" value="NZ_BAAAHH010000005.1"/>
</dbReference>
<dbReference type="EMBL" id="BAAAHH010000005">
    <property type="protein sequence ID" value="GAA0944371.1"/>
    <property type="molecule type" value="Genomic_DNA"/>
</dbReference>
<keyword evidence="3" id="KW-1185">Reference proteome</keyword>
<keyword evidence="1" id="KW-1133">Transmembrane helix</keyword>
<evidence type="ECO:0000313" key="3">
    <source>
        <dbReference type="Proteomes" id="UP001500665"/>
    </source>
</evidence>
<feature type="transmembrane region" description="Helical" evidence="1">
    <location>
        <begin position="40"/>
        <end position="68"/>
    </location>
</feature>